<dbReference type="Gene3D" id="1.20.1560.10">
    <property type="entry name" value="ABC transporter type 1, transmembrane domain"/>
    <property type="match status" value="1"/>
</dbReference>
<evidence type="ECO:0000313" key="10">
    <source>
        <dbReference type="EMBL" id="KAE9388875.1"/>
    </source>
</evidence>
<sequence>MLTLAKTTISIDTVKIGQTVGGRVVRHTAHGALVKLPSNIGGILHHTNVSDDFGSAPAFPAVDSILEAAVVSVDKGRKRLTLSTRRSRMYPDKAGTVVDLRGFIKSITDHGLFATVGRNIDARVQIRELFDDFIKDWKPKFKLHQLVQGRILSADANAKKVEMTLRSGNLSKLVALTLSSLSVGKHVEGSVKRIEDYGLFIQIDNLKLSGLCHKSELSDNKEADTAIALRGFRENDRVKAVVVGIKDKRHLSWFGNTVNVDAESSSDSEDSDNEAPSKKRKKQRKEIEQDLTAQMHTNRVQCRFRVVAPWVSQLIIPLDSIHVKISFREEAENLNVWIALLNLESAYGIDKTLEKVFKNAAQANDSKTVHLRLASILDQSGKHKRAEEQSKRTGKKFGLSSKVWTLFAEHYLQRGEIEEPRKLLSRALQSLEKRKQILTGIATVRAYRDKNRSMETFELKYDLEGRAYYVTISLQRWLILRLDLFANVLILGIALFAAGFRNSVNPSKIGDVLSYSLSVAQLFSQIIYQFTQNEQNMNASSVDELSASYPAQGEIEFTDVDMVYREGLPLVLKDVSFHVEPREKNGSWEKHTSSSTLAVRYLFSIRQLLMVRIPEVARYKAGLALVPQDSALFLGTLKQNLDPLGMRTDAELISVLHQACLLRKGQPSNPLPAELRFSLDSEIGDEGSNFCAGEKQLLALCRVLVQKQSDCHSAWTLNRCEDPTDDPIRNLLLPHSYASPIGYTL</sequence>
<dbReference type="InterPro" id="IPR045209">
    <property type="entry name" value="Rrp5"/>
</dbReference>
<keyword evidence="11" id="KW-1185">Reference proteome</keyword>
<comment type="subcellular location">
    <subcellularLocation>
        <location evidence="1">Nucleus</location>
        <location evidence="1">Nucleolus</location>
    </subcellularLocation>
</comment>
<dbReference type="SUPFAM" id="SSF50249">
    <property type="entry name" value="Nucleic acid-binding proteins"/>
    <property type="match status" value="3"/>
</dbReference>
<dbReference type="SUPFAM" id="SSF90123">
    <property type="entry name" value="ABC transporter transmembrane region"/>
    <property type="match status" value="1"/>
</dbReference>
<organism evidence="10 11">
    <name type="scientific">Gymnopus androsaceus JB14</name>
    <dbReference type="NCBI Taxonomy" id="1447944"/>
    <lineage>
        <taxon>Eukaryota</taxon>
        <taxon>Fungi</taxon>
        <taxon>Dikarya</taxon>
        <taxon>Basidiomycota</taxon>
        <taxon>Agaricomycotina</taxon>
        <taxon>Agaricomycetes</taxon>
        <taxon>Agaricomycetidae</taxon>
        <taxon>Agaricales</taxon>
        <taxon>Marasmiineae</taxon>
        <taxon>Omphalotaceae</taxon>
        <taxon>Gymnopus</taxon>
    </lineage>
</organism>
<keyword evidence="4" id="KW-0677">Repeat</keyword>
<keyword evidence="3" id="KW-0812">Transmembrane</keyword>
<evidence type="ECO:0000313" key="11">
    <source>
        <dbReference type="Proteomes" id="UP000799118"/>
    </source>
</evidence>
<feature type="region of interest" description="Disordered" evidence="8">
    <location>
        <begin position="261"/>
        <end position="287"/>
    </location>
</feature>
<dbReference type="GO" id="GO:0005524">
    <property type="term" value="F:ATP binding"/>
    <property type="evidence" value="ECO:0007669"/>
    <property type="project" value="InterPro"/>
</dbReference>
<dbReference type="FunFam" id="2.40.50.140:FF:000155">
    <property type="entry name" value="rRNA biogenesis protein RRP5"/>
    <property type="match status" value="1"/>
</dbReference>
<reference evidence="10" key="1">
    <citation type="journal article" date="2019" name="Environ. Microbiol.">
        <title>Fungal ecological strategies reflected in gene transcription - a case study of two litter decomposers.</title>
        <authorList>
            <person name="Barbi F."/>
            <person name="Kohler A."/>
            <person name="Barry K."/>
            <person name="Baskaran P."/>
            <person name="Daum C."/>
            <person name="Fauchery L."/>
            <person name="Ihrmark K."/>
            <person name="Kuo A."/>
            <person name="LaButti K."/>
            <person name="Lipzen A."/>
            <person name="Morin E."/>
            <person name="Grigoriev I.V."/>
            <person name="Henrissat B."/>
            <person name="Lindahl B."/>
            <person name="Martin F."/>
        </authorList>
    </citation>
    <scope>NUCLEOTIDE SEQUENCE</scope>
    <source>
        <strain evidence="10">JB14</strain>
    </source>
</reference>
<evidence type="ECO:0000259" key="9">
    <source>
        <dbReference type="PROSITE" id="PS50126"/>
    </source>
</evidence>
<evidence type="ECO:0000256" key="6">
    <source>
        <dbReference type="ARBA" id="ARBA00023136"/>
    </source>
</evidence>
<dbReference type="InterPro" id="IPR003029">
    <property type="entry name" value="S1_domain"/>
</dbReference>
<dbReference type="SUPFAM" id="SSF48452">
    <property type="entry name" value="TPR-like"/>
    <property type="match status" value="1"/>
</dbReference>
<feature type="domain" description="S1 motif" evidence="9">
    <location>
        <begin position="184"/>
        <end position="263"/>
    </location>
</feature>
<dbReference type="InterPro" id="IPR012340">
    <property type="entry name" value="NA-bd_OB-fold"/>
</dbReference>
<gene>
    <name evidence="10" type="ORF">BT96DRAFT_1003784</name>
</gene>
<evidence type="ECO:0000256" key="3">
    <source>
        <dbReference type="ARBA" id="ARBA00022692"/>
    </source>
</evidence>
<dbReference type="InterPro" id="IPR027417">
    <property type="entry name" value="P-loop_NTPase"/>
</dbReference>
<dbReference type="SMART" id="SM00316">
    <property type="entry name" value="S1"/>
    <property type="match status" value="3"/>
</dbReference>
<dbReference type="Pfam" id="PF00575">
    <property type="entry name" value="S1"/>
    <property type="match status" value="1"/>
</dbReference>
<evidence type="ECO:0000256" key="8">
    <source>
        <dbReference type="SAM" id="MobiDB-lite"/>
    </source>
</evidence>
<dbReference type="InterPro" id="IPR011990">
    <property type="entry name" value="TPR-like_helical_dom_sf"/>
</dbReference>
<feature type="compositionally biased region" description="Acidic residues" evidence="8">
    <location>
        <begin position="264"/>
        <end position="273"/>
    </location>
</feature>
<accession>A0A6A4GUU8</accession>
<dbReference type="Gene3D" id="2.40.50.140">
    <property type="entry name" value="Nucleic acid-binding proteins"/>
    <property type="match status" value="3"/>
</dbReference>
<evidence type="ECO:0000256" key="7">
    <source>
        <dbReference type="ARBA" id="ARBA00023242"/>
    </source>
</evidence>
<feature type="domain" description="S1 motif" evidence="9">
    <location>
        <begin position="17"/>
        <end position="85"/>
    </location>
</feature>
<evidence type="ECO:0000256" key="5">
    <source>
        <dbReference type="ARBA" id="ARBA00022989"/>
    </source>
</evidence>
<name>A0A6A4GUU8_9AGAR</name>
<dbReference type="PROSITE" id="PS50126">
    <property type="entry name" value="S1"/>
    <property type="match status" value="3"/>
</dbReference>
<keyword evidence="2" id="KW-0698">rRNA processing</keyword>
<evidence type="ECO:0000256" key="1">
    <source>
        <dbReference type="ARBA" id="ARBA00004604"/>
    </source>
</evidence>
<dbReference type="AlphaFoldDB" id="A0A6A4GUU8"/>
<dbReference type="Gene3D" id="3.40.50.300">
    <property type="entry name" value="P-loop containing nucleotide triphosphate hydrolases"/>
    <property type="match status" value="1"/>
</dbReference>
<feature type="domain" description="S1 motif" evidence="9">
    <location>
        <begin position="95"/>
        <end position="166"/>
    </location>
</feature>
<dbReference type="GO" id="GO:0003723">
    <property type="term" value="F:RNA binding"/>
    <property type="evidence" value="ECO:0007669"/>
    <property type="project" value="TreeGrafter"/>
</dbReference>
<dbReference type="GO" id="GO:0006364">
    <property type="term" value="P:rRNA processing"/>
    <property type="evidence" value="ECO:0007669"/>
    <property type="project" value="UniProtKB-KW"/>
</dbReference>
<proteinExistence type="predicted"/>
<dbReference type="PANTHER" id="PTHR23270">
    <property type="entry name" value="PROGRAMMED CELL DEATH PROTEIN 11 PRE-RRNA PROCESSING PROTEIN RRP5"/>
    <property type="match status" value="1"/>
</dbReference>
<protein>
    <recommendedName>
        <fullName evidence="9">S1 motif domain-containing protein</fullName>
    </recommendedName>
</protein>
<evidence type="ECO:0000256" key="2">
    <source>
        <dbReference type="ARBA" id="ARBA00022552"/>
    </source>
</evidence>
<dbReference type="OrthoDB" id="6500128at2759"/>
<dbReference type="GO" id="GO:0016020">
    <property type="term" value="C:membrane"/>
    <property type="evidence" value="ECO:0007669"/>
    <property type="project" value="InterPro"/>
</dbReference>
<keyword evidence="7" id="KW-0539">Nucleus</keyword>
<dbReference type="GO" id="GO:0032040">
    <property type="term" value="C:small-subunit processome"/>
    <property type="evidence" value="ECO:0007669"/>
    <property type="project" value="TreeGrafter"/>
</dbReference>
<keyword evidence="5" id="KW-1133">Transmembrane helix</keyword>
<dbReference type="EMBL" id="ML769722">
    <property type="protein sequence ID" value="KAE9388875.1"/>
    <property type="molecule type" value="Genomic_DNA"/>
</dbReference>
<dbReference type="SUPFAM" id="SSF52540">
    <property type="entry name" value="P-loop containing nucleoside triphosphate hydrolases"/>
    <property type="match status" value="1"/>
</dbReference>
<dbReference type="InterPro" id="IPR036640">
    <property type="entry name" value="ABC1_TM_sf"/>
</dbReference>
<dbReference type="PANTHER" id="PTHR23270:SF10">
    <property type="entry name" value="PROTEIN RRP5 HOMOLOG"/>
    <property type="match status" value="1"/>
</dbReference>
<keyword evidence="6" id="KW-0472">Membrane</keyword>
<dbReference type="Proteomes" id="UP000799118">
    <property type="component" value="Unassembled WGS sequence"/>
</dbReference>
<evidence type="ECO:0000256" key="4">
    <source>
        <dbReference type="ARBA" id="ARBA00022737"/>
    </source>
</evidence>